<keyword evidence="8 9" id="KW-0472">Membrane</keyword>
<feature type="transmembrane region" description="Helical" evidence="9">
    <location>
        <begin position="20"/>
        <end position="44"/>
    </location>
</feature>
<dbReference type="CDD" id="cd18604">
    <property type="entry name" value="ABC_6TM_VMR1_D2_like"/>
    <property type="match status" value="1"/>
</dbReference>
<feature type="transmembrane region" description="Helical" evidence="9">
    <location>
        <begin position="183"/>
        <end position="202"/>
    </location>
</feature>
<feature type="transmembrane region" description="Helical" evidence="9">
    <location>
        <begin position="1142"/>
        <end position="1168"/>
    </location>
</feature>
<dbReference type="InterPro" id="IPR003593">
    <property type="entry name" value="AAA+_ATPase"/>
</dbReference>
<dbReference type="PROSITE" id="PS50929">
    <property type="entry name" value="ABC_TM1F"/>
    <property type="match status" value="2"/>
</dbReference>
<evidence type="ECO:0000256" key="7">
    <source>
        <dbReference type="ARBA" id="ARBA00022989"/>
    </source>
</evidence>
<dbReference type="EMBL" id="SSOP01000013">
    <property type="protein sequence ID" value="KAB5595087.1"/>
    <property type="molecule type" value="Genomic_DNA"/>
</dbReference>
<gene>
    <name evidence="12" type="ORF">CTheo_1548</name>
</gene>
<keyword evidence="7 9" id="KW-1133">Transmembrane helix</keyword>
<feature type="transmembrane region" description="Helical" evidence="9">
    <location>
        <begin position="511"/>
        <end position="531"/>
    </location>
</feature>
<evidence type="ECO:0000256" key="9">
    <source>
        <dbReference type="SAM" id="Phobius"/>
    </source>
</evidence>
<evidence type="ECO:0000313" key="13">
    <source>
        <dbReference type="Proteomes" id="UP000383932"/>
    </source>
</evidence>
<comment type="subcellular location">
    <subcellularLocation>
        <location evidence="1">Membrane</location>
        <topology evidence="1">Multi-pass membrane protein</topology>
    </subcellularLocation>
</comment>
<protein>
    <submittedName>
        <fullName evidence="12">ABC transporter</fullName>
    </submittedName>
</protein>
<feature type="transmembrane region" description="Helical" evidence="9">
    <location>
        <begin position="158"/>
        <end position="177"/>
    </location>
</feature>
<dbReference type="GO" id="GO:0005524">
    <property type="term" value="F:ATP binding"/>
    <property type="evidence" value="ECO:0007669"/>
    <property type="project" value="UniProtKB-KW"/>
</dbReference>
<feature type="domain" description="ABC transmembrane type-1" evidence="11">
    <location>
        <begin position="1018"/>
        <end position="1291"/>
    </location>
</feature>
<feature type="transmembrane region" description="Helical" evidence="9">
    <location>
        <begin position="1051"/>
        <end position="1076"/>
    </location>
</feature>
<dbReference type="FunFam" id="1.20.1560.10:FF:000013">
    <property type="entry name" value="ABC transporter C family member 2"/>
    <property type="match status" value="1"/>
</dbReference>
<dbReference type="Proteomes" id="UP000383932">
    <property type="component" value="Unassembled WGS sequence"/>
</dbReference>
<evidence type="ECO:0000259" key="11">
    <source>
        <dbReference type="PROSITE" id="PS50929"/>
    </source>
</evidence>
<dbReference type="InterPro" id="IPR017871">
    <property type="entry name" value="ABC_transporter-like_CS"/>
</dbReference>
<feature type="domain" description="ABC transporter" evidence="10">
    <location>
        <begin position="689"/>
        <end position="946"/>
    </location>
</feature>
<dbReference type="FunFam" id="3.40.50.300:FF:000838">
    <property type="entry name" value="ABC multidrug transporter (Eurofung)"/>
    <property type="match status" value="1"/>
</dbReference>
<dbReference type="GO" id="GO:0016887">
    <property type="term" value="F:ATP hydrolysis activity"/>
    <property type="evidence" value="ECO:0007669"/>
    <property type="project" value="InterPro"/>
</dbReference>
<keyword evidence="5" id="KW-0547">Nucleotide-binding</keyword>
<dbReference type="SUPFAM" id="SSF90123">
    <property type="entry name" value="ABC transporter transmembrane region"/>
    <property type="match status" value="2"/>
</dbReference>
<dbReference type="OrthoDB" id="6500128at2759"/>
<dbReference type="CDD" id="cd03250">
    <property type="entry name" value="ABCC_MRP_domain1"/>
    <property type="match status" value="1"/>
</dbReference>
<feature type="transmembrane region" description="Helical" evidence="9">
    <location>
        <begin position="360"/>
        <end position="382"/>
    </location>
</feature>
<feature type="transmembrane region" description="Helical" evidence="9">
    <location>
        <begin position="484"/>
        <end position="505"/>
    </location>
</feature>
<proteinExistence type="predicted"/>
<evidence type="ECO:0000259" key="10">
    <source>
        <dbReference type="PROSITE" id="PS50893"/>
    </source>
</evidence>
<dbReference type="InterPro" id="IPR003439">
    <property type="entry name" value="ABC_transporter-like_ATP-bd"/>
</dbReference>
<dbReference type="Gene3D" id="3.40.50.300">
    <property type="entry name" value="P-loop containing nucleotide triphosphate hydrolases"/>
    <property type="match status" value="2"/>
</dbReference>
<sequence length="1580" mass="174933">MMGQLILPETLLPSLNSQVALLIPAAAAIISLIAGLTHLVFTLANRFVKLRRGTADDNGSVPVQPLTSQDTGFLPELGYHIKGHGGGAIFAWKMLRLVACMALTTLTIVAITCIDNEHQALGSKYLDVEADGYFDWRTKLAKLKRQIRWFSTTERLEMSLCMFYMYTTLLAIFALTLGPRLRVVANFHLVALLLVAFGVYVWRDLLPFATIYRYPVDGGGWLTWTRIGVLAFAANPTTPNPEQTASILSLMLYTFLDPIVWAAYHAPKLEYDQLPPLPDYDRASYLRQRSFDKLDPLGRVKQRHLFWGLLEVFWKEYCVMGLMLVIKAMTEFAGPVGIRYLLKYLEAMHDGSNPGYIHPWVWILGLFFGPVVGSIAMQWYIFVSTASLVRTEGILTQLLFEHSLRIRMVAEVGNGAPSVAEIVGEQGQSLAGQGSRESTTGVVGARALVGKDQDKKEDNNANLIGKINNLMSTDLQNIVDGRNILFIILYRPILIAVSVVFLYQILGWSSVIGMGFMILSFPIPGKLAQLVNNVQAERMKKTDARVQIITELVNVIRMIKLFGWEKKIKAQVDEKREEELCWYMKRQFLGLINMEINYVLPLVVMILTFASHTLLFKQSLDASMVFSSIGVFELLREQLRMLFREIPIVIQGKVSLDRANEFFQKTELLDAHNEKDATVFSGPNSPAVIGFRNATFTWTRRVPGPPSLSRRSFRLHIEELLFHRGKINMVVGPTGCGKTSLLMALLGEMHFVPASPDSWFSLPRDGGVAYAAQEAWVQNETIRENILFGSEYDEERYRKVISQCALERDLTLFDAGDQTEGEDLRTVEWTLVDVGVVGEKGVTLSGGQKARVSLARAIYSKARIIILDDVLSALDVHTSRWIVDNCFRGELVAGRTMIIVASRTHNIAMVSEVAHFVVSLGADGRIVGQGSIADAYRSNPKFKAEAEKGQELEHRGEQVIDGSGPIDQTAPKGKNSDGKLMVAEEVAVGHVGWPALKLFLLALGGPGFWFVYLGGFTLADVAILLETYWLGVWARAYDKDSTDPESVDVPYYLGIYGAICAIGVILYSGAFIVNVLGSVRASRRIHDQLVTSVLGAPLRWLDSTPIGRVIARFTQDIRCVDGALPNSLQNLVDVTIQLLSRFIAVIIFSPIFTLPGAFVFIFGIWVGQIYMVAQLSVKREMSNARSPLFSHFGAALQGIVSIRAYGAQNQFKGEALKRIDKYTRAARSFYDLNRWICIRMDTLGGLFAGGLAAYLVFYKSINASDTGFSLNMAVGFSSGILSWVRIFNEIEVQGNSLERIQDYLEIEQEPKAVPERTPPAYWPSSGNIVVENLTARYSNDGPAVLHDISFEIRSGERVGVVGRTGSGKSSLTLSLLRMIPTEGNVYYDGIPTHAVNLGALRSNITIIPQQPELISGTVRQNLDPFGEHDDADLNDALRSAGLSTLQSEDNDDYIRLDSGVSAGGTNFSLGQRQILALARAIVRRSKVLILDEATAAIDYDTDAAIQKSIRTGLNDMTLIIVAHRLQTICDADKILVLEAGRIVEFDSPAALLEKEGGTFKSLVDESGDRDALYAMAEGQR</sequence>
<feature type="transmembrane region" description="Helical" evidence="9">
    <location>
        <begin position="1007"/>
        <end position="1031"/>
    </location>
</feature>
<accession>A0A5N5QV57</accession>
<dbReference type="CDD" id="cd03244">
    <property type="entry name" value="ABCC_MRP_domain2"/>
    <property type="match status" value="1"/>
</dbReference>
<evidence type="ECO:0000256" key="2">
    <source>
        <dbReference type="ARBA" id="ARBA00022448"/>
    </source>
</evidence>
<evidence type="ECO:0000256" key="3">
    <source>
        <dbReference type="ARBA" id="ARBA00022692"/>
    </source>
</evidence>
<dbReference type="CDD" id="cd18596">
    <property type="entry name" value="ABC_6TM_VMR1_D1_like"/>
    <property type="match status" value="1"/>
</dbReference>
<feature type="transmembrane region" description="Helical" evidence="9">
    <location>
        <begin position="1236"/>
        <end position="1256"/>
    </location>
</feature>
<keyword evidence="3 9" id="KW-0812">Transmembrane</keyword>
<dbReference type="SMART" id="SM00382">
    <property type="entry name" value="AAA"/>
    <property type="match status" value="2"/>
</dbReference>
<comment type="caution">
    <text evidence="12">The sequence shown here is derived from an EMBL/GenBank/DDBJ whole genome shotgun (WGS) entry which is preliminary data.</text>
</comment>
<dbReference type="Pfam" id="PF00005">
    <property type="entry name" value="ABC_tran"/>
    <property type="match status" value="2"/>
</dbReference>
<dbReference type="PROSITE" id="PS00211">
    <property type="entry name" value="ABC_TRANSPORTER_1"/>
    <property type="match status" value="1"/>
</dbReference>
<reference evidence="12 13" key="1">
    <citation type="journal article" date="2019" name="Fungal Biol. Biotechnol.">
        <title>Draft genome sequence of fastidious pathogen Ceratobasidium theobromae, which causes vascular-streak dieback in Theobroma cacao.</title>
        <authorList>
            <person name="Ali S.S."/>
            <person name="Asman A."/>
            <person name="Shao J."/>
            <person name="Firmansyah A.P."/>
            <person name="Susilo A.W."/>
            <person name="Rosmana A."/>
            <person name="McMahon P."/>
            <person name="Junaid M."/>
            <person name="Guest D."/>
            <person name="Kheng T.Y."/>
            <person name="Meinhardt L.W."/>
            <person name="Bailey B.A."/>
        </authorList>
    </citation>
    <scope>NUCLEOTIDE SEQUENCE [LARGE SCALE GENOMIC DNA]</scope>
    <source>
        <strain evidence="12 13">CT2</strain>
    </source>
</reference>
<keyword evidence="6" id="KW-0067">ATP-binding</keyword>
<feature type="domain" description="ABC transmembrane type-1" evidence="11">
    <location>
        <begin position="319"/>
        <end position="651"/>
    </location>
</feature>
<keyword evidence="2" id="KW-0813">Transport</keyword>
<evidence type="ECO:0000313" key="12">
    <source>
        <dbReference type="EMBL" id="KAB5595087.1"/>
    </source>
</evidence>
<dbReference type="GO" id="GO:0140359">
    <property type="term" value="F:ABC-type transporter activity"/>
    <property type="evidence" value="ECO:0007669"/>
    <property type="project" value="InterPro"/>
</dbReference>
<dbReference type="GO" id="GO:0016020">
    <property type="term" value="C:membrane"/>
    <property type="evidence" value="ECO:0007669"/>
    <property type="project" value="UniProtKB-SubCell"/>
</dbReference>
<feature type="domain" description="ABC transporter" evidence="10">
    <location>
        <begin position="1328"/>
        <end position="1564"/>
    </location>
</feature>
<keyword evidence="4" id="KW-0677">Repeat</keyword>
<evidence type="ECO:0000256" key="8">
    <source>
        <dbReference type="ARBA" id="ARBA00023136"/>
    </source>
</evidence>
<dbReference type="InterPro" id="IPR050173">
    <property type="entry name" value="ABC_transporter_C-like"/>
</dbReference>
<dbReference type="InterPro" id="IPR036640">
    <property type="entry name" value="ABC1_TM_sf"/>
</dbReference>
<dbReference type="InterPro" id="IPR027417">
    <property type="entry name" value="P-loop_NTPase"/>
</dbReference>
<dbReference type="InterPro" id="IPR011527">
    <property type="entry name" value="ABC1_TM_dom"/>
</dbReference>
<dbReference type="SUPFAM" id="SSF52540">
    <property type="entry name" value="P-loop containing nucleoside triphosphate hydrolases"/>
    <property type="match status" value="2"/>
</dbReference>
<feature type="transmembrane region" description="Helical" evidence="9">
    <location>
        <begin position="588"/>
        <end position="609"/>
    </location>
</feature>
<dbReference type="PANTHER" id="PTHR24223:SF356">
    <property type="entry name" value="ATP-BINDING CASSETTE TRANSPORTER ABC4"/>
    <property type="match status" value="1"/>
</dbReference>
<dbReference type="PROSITE" id="PS50893">
    <property type="entry name" value="ABC_TRANSPORTER_2"/>
    <property type="match status" value="2"/>
</dbReference>
<dbReference type="Gene3D" id="1.20.1560.10">
    <property type="entry name" value="ABC transporter type 1, transmembrane domain"/>
    <property type="match status" value="2"/>
</dbReference>
<evidence type="ECO:0000256" key="5">
    <source>
        <dbReference type="ARBA" id="ARBA00022741"/>
    </source>
</evidence>
<evidence type="ECO:0000256" key="6">
    <source>
        <dbReference type="ARBA" id="ARBA00022840"/>
    </source>
</evidence>
<keyword evidence="13" id="KW-1185">Reference proteome</keyword>
<name>A0A5N5QV57_9AGAM</name>
<organism evidence="12 13">
    <name type="scientific">Ceratobasidium theobromae</name>
    <dbReference type="NCBI Taxonomy" id="1582974"/>
    <lineage>
        <taxon>Eukaryota</taxon>
        <taxon>Fungi</taxon>
        <taxon>Dikarya</taxon>
        <taxon>Basidiomycota</taxon>
        <taxon>Agaricomycotina</taxon>
        <taxon>Agaricomycetes</taxon>
        <taxon>Cantharellales</taxon>
        <taxon>Ceratobasidiaceae</taxon>
        <taxon>Ceratobasidium</taxon>
    </lineage>
</organism>
<dbReference type="Pfam" id="PF00664">
    <property type="entry name" value="ABC_membrane"/>
    <property type="match status" value="2"/>
</dbReference>
<evidence type="ECO:0000256" key="1">
    <source>
        <dbReference type="ARBA" id="ARBA00004141"/>
    </source>
</evidence>
<evidence type="ECO:0000256" key="4">
    <source>
        <dbReference type="ARBA" id="ARBA00022737"/>
    </source>
</evidence>
<dbReference type="PANTHER" id="PTHR24223">
    <property type="entry name" value="ATP-BINDING CASSETTE SUB-FAMILY C"/>
    <property type="match status" value="1"/>
</dbReference>